<dbReference type="OrthoDB" id="5139510at2759"/>
<evidence type="ECO:0000256" key="1">
    <source>
        <dbReference type="SAM" id="MobiDB-lite"/>
    </source>
</evidence>
<name>A0A5N6VBX8_ASPTM</name>
<evidence type="ECO:0000313" key="2">
    <source>
        <dbReference type="EMBL" id="KAE8168538.1"/>
    </source>
</evidence>
<dbReference type="AlphaFoldDB" id="A0A5N6VBX8"/>
<dbReference type="Gene3D" id="3.80.10.10">
    <property type="entry name" value="Ribonuclease Inhibitor"/>
    <property type="match status" value="1"/>
</dbReference>
<organism evidence="2 3">
    <name type="scientific">Aspergillus tamarii</name>
    <dbReference type="NCBI Taxonomy" id="41984"/>
    <lineage>
        <taxon>Eukaryota</taxon>
        <taxon>Fungi</taxon>
        <taxon>Dikarya</taxon>
        <taxon>Ascomycota</taxon>
        <taxon>Pezizomycotina</taxon>
        <taxon>Eurotiomycetes</taxon>
        <taxon>Eurotiomycetidae</taxon>
        <taxon>Eurotiales</taxon>
        <taxon>Aspergillaceae</taxon>
        <taxon>Aspergillus</taxon>
        <taxon>Aspergillus subgen. Circumdati</taxon>
    </lineage>
</organism>
<keyword evidence="3" id="KW-1185">Reference proteome</keyword>
<sequence>MLPSKLQSSRSVSETDLGPSDQKRLTSVDRDKPDLEKEFILRLPFEILAHIVNIVSSDPDCSRHSYSTWKTLSVVCRRFAFIVLPVLYRHIEIQIPLLNPPLRRLHLTSQRVSALRDHCKELHIRINATTPPTNEDLFLVQDLISYLSNVQVLSIQGGYDKSFLQCASQYMRRVHSLDLRRKMGGFFLRDIVEQIDIPSLQNLTLCGVYRQSTSTEASVLLEPKKFRTATFTSLVLGDYEETPEATQQLINWPESLVHFRFDCSYNNIFYMDLPMFGEWLAIHKDTLKSINIGYLPFGGNERLLYASGFPKLEVLTLSRWQLGGWPRSLHEKLIFSTLHADTLLGPNLHTFILDFSMYGQHFEAWTDFGEQEEHWVTGFAKAAIDRKAALRKIQIIFKPNTKESTEEQGYPWDRMDRIRDEIQIHGLALEYNKPCLTKEEWLQPLRENPYVYRIPSDG</sequence>
<dbReference type="SUPFAM" id="SSF52047">
    <property type="entry name" value="RNI-like"/>
    <property type="match status" value="1"/>
</dbReference>
<dbReference type="InterPro" id="IPR032675">
    <property type="entry name" value="LRR_dom_sf"/>
</dbReference>
<protein>
    <submittedName>
        <fullName evidence="2">Uncharacterized protein</fullName>
    </submittedName>
</protein>
<feature type="region of interest" description="Disordered" evidence="1">
    <location>
        <begin position="1"/>
        <end position="28"/>
    </location>
</feature>
<accession>A0A5N6VBX8</accession>
<proteinExistence type="predicted"/>
<reference evidence="2 3" key="1">
    <citation type="submission" date="2019-04" db="EMBL/GenBank/DDBJ databases">
        <title>Friends and foes A comparative genomics study of 23 Aspergillus species from section Flavi.</title>
        <authorList>
            <consortium name="DOE Joint Genome Institute"/>
            <person name="Kjaerbolling I."/>
            <person name="Vesth T."/>
            <person name="Frisvad J.C."/>
            <person name="Nybo J.L."/>
            <person name="Theobald S."/>
            <person name="Kildgaard S."/>
            <person name="Isbrandt T."/>
            <person name="Kuo A."/>
            <person name="Sato A."/>
            <person name="Lyhne E.K."/>
            <person name="Kogle M.E."/>
            <person name="Wiebenga A."/>
            <person name="Kun R.S."/>
            <person name="Lubbers R.J."/>
            <person name="Makela M.R."/>
            <person name="Barry K."/>
            <person name="Chovatia M."/>
            <person name="Clum A."/>
            <person name="Daum C."/>
            <person name="Haridas S."/>
            <person name="He G."/>
            <person name="LaButti K."/>
            <person name="Lipzen A."/>
            <person name="Mondo S."/>
            <person name="Riley R."/>
            <person name="Salamov A."/>
            <person name="Simmons B.A."/>
            <person name="Magnuson J.K."/>
            <person name="Henrissat B."/>
            <person name="Mortensen U.H."/>
            <person name="Larsen T.O."/>
            <person name="Devries R.P."/>
            <person name="Grigoriev I.V."/>
            <person name="Machida M."/>
            <person name="Baker S.E."/>
            <person name="Andersen M.R."/>
        </authorList>
    </citation>
    <scope>NUCLEOTIDE SEQUENCE [LARGE SCALE GENOMIC DNA]</scope>
    <source>
        <strain evidence="2 3">CBS 117626</strain>
    </source>
</reference>
<evidence type="ECO:0000313" key="3">
    <source>
        <dbReference type="Proteomes" id="UP000326950"/>
    </source>
</evidence>
<feature type="compositionally biased region" description="Polar residues" evidence="1">
    <location>
        <begin position="1"/>
        <end position="14"/>
    </location>
</feature>
<dbReference type="Proteomes" id="UP000326950">
    <property type="component" value="Unassembled WGS sequence"/>
</dbReference>
<dbReference type="EMBL" id="ML738585">
    <property type="protein sequence ID" value="KAE8168538.1"/>
    <property type="molecule type" value="Genomic_DNA"/>
</dbReference>
<gene>
    <name evidence="2" type="ORF">BDV40DRAFT_1043</name>
</gene>